<feature type="transmembrane region" description="Helical" evidence="6">
    <location>
        <begin position="111"/>
        <end position="135"/>
    </location>
</feature>
<keyword evidence="8" id="KW-1185">Reference proteome</keyword>
<dbReference type="AlphaFoldDB" id="A0A135IBU3"/>
<accession>A0A135IBU3</accession>
<dbReference type="InterPro" id="IPR001123">
    <property type="entry name" value="LeuE-type"/>
</dbReference>
<dbReference type="Pfam" id="PF01810">
    <property type="entry name" value="LysE"/>
    <property type="match status" value="1"/>
</dbReference>
<evidence type="ECO:0000256" key="3">
    <source>
        <dbReference type="ARBA" id="ARBA00022692"/>
    </source>
</evidence>
<feature type="transmembrane region" description="Helical" evidence="6">
    <location>
        <begin position="40"/>
        <end position="65"/>
    </location>
</feature>
<dbReference type="STRING" id="294935.ATN88_03980"/>
<evidence type="ECO:0000256" key="6">
    <source>
        <dbReference type="SAM" id="Phobius"/>
    </source>
</evidence>
<dbReference type="OrthoDB" id="9804822at2"/>
<dbReference type="PANTHER" id="PTHR30086">
    <property type="entry name" value="ARGININE EXPORTER PROTEIN ARGO"/>
    <property type="match status" value="1"/>
</dbReference>
<evidence type="ECO:0000313" key="7">
    <source>
        <dbReference type="EMBL" id="KXF82930.1"/>
    </source>
</evidence>
<name>A0A135IBU3_9GAMM</name>
<feature type="transmembrane region" description="Helical" evidence="6">
    <location>
        <begin position="155"/>
        <end position="176"/>
    </location>
</feature>
<evidence type="ECO:0000256" key="4">
    <source>
        <dbReference type="ARBA" id="ARBA00022989"/>
    </source>
</evidence>
<feature type="transmembrane region" description="Helical" evidence="6">
    <location>
        <begin position="71"/>
        <end position="91"/>
    </location>
</feature>
<dbReference type="RefSeq" id="WP_067410053.1">
    <property type="nucleotide sequence ID" value="NZ_LNTY01000006.1"/>
</dbReference>
<comment type="caution">
    <text evidence="7">The sequence shown here is derived from an EMBL/GenBank/DDBJ whole genome shotgun (WGS) entry which is preliminary data.</text>
</comment>
<evidence type="ECO:0000256" key="2">
    <source>
        <dbReference type="ARBA" id="ARBA00022475"/>
    </source>
</evidence>
<dbReference type="GO" id="GO:0005886">
    <property type="term" value="C:plasma membrane"/>
    <property type="evidence" value="ECO:0007669"/>
    <property type="project" value="UniProtKB-SubCell"/>
</dbReference>
<proteinExistence type="predicted"/>
<dbReference type="EMBL" id="LNTY01000006">
    <property type="protein sequence ID" value="KXF82930.1"/>
    <property type="molecule type" value="Genomic_DNA"/>
</dbReference>
<sequence length="223" mass="24177">MSIEGAITFTIAIFIFVITPGPGIFAILARAMVTGWRDCIVIMSGMVLSDLIYLTLACFGLATIAENYSELFTVIRYAGAAYLIFLGYKMFKALPQLAEISAKPQRKSKGYVADFMQGFLISASNPKVIIFYIAFLPTFMDLTVLSMSDVVLANVLAGIALMSGGMLIAVCADRAARLLKTEKAIKRMNRSAGSIMIGAGAYLALADKRAPKIEKAASIWRLF</sequence>
<dbReference type="PIRSF" id="PIRSF006324">
    <property type="entry name" value="LeuE"/>
    <property type="match status" value="1"/>
</dbReference>
<keyword evidence="3 6" id="KW-0812">Transmembrane</keyword>
<feature type="transmembrane region" description="Helical" evidence="6">
    <location>
        <begin position="6"/>
        <end position="28"/>
    </location>
</feature>
<gene>
    <name evidence="7" type="ORF">ATN88_03980</name>
</gene>
<keyword evidence="2" id="KW-1003">Cell membrane</keyword>
<keyword evidence="4 6" id="KW-1133">Transmembrane helix</keyword>
<protein>
    <submittedName>
        <fullName evidence="7">Threonine transporter</fullName>
    </submittedName>
</protein>
<evidence type="ECO:0000256" key="1">
    <source>
        <dbReference type="ARBA" id="ARBA00004651"/>
    </source>
</evidence>
<reference evidence="7 8" key="1">
    <citation type="submission" date="2015-11" db="EMBL/GenBank/DDBJ databases">
        <title>Genomic Taxonomy of the Vibrionaceae.</title>
        <authorList>
            <person name="Gomez-Gil B."/>
            <person name="Enciso-Ibarra J."/>
        </authorList>
    </citation>
    <scope>NUCLEOTIDE SEQUENCE [LARGE SCALE GENOMIC DNA]</scope>
    <source>
        <strain evidence="7 8">CAIM 912</strain>
    </source>
</reference>
<evidence type="ECO:0000313" key="8">
    <source>
        <dbReference type="Proteomes" id="UP000070529"/>
    </source>
</evidence>
<dbReference type="Proteomes" id="UP000070529">
    <property type="component" value="Unassembled WGS sequence"/>
</dbReference>
<dbReference type="PANTHER" id="PTHR30086:SF20">
    <property type="entry name" value="ARGININE EXPORTER PROTEIN ARGO-RELATED"/>
    <property type="match status" value="1"/>
</dbReference>
<keyword evidence="5 6" id="KW-0472">Membrane</keyword>
<comment type="subcellular location">
    <subcellularLocation>
        <location evidence="1">Cell membrane</location>
        <topology evidence="1">Multi-pass membrane protein</topology>
    </subcellularLocation>
</comment>
<evidence type="ECO:0000256" key="5">
    <source>
        <dbReference type="ARBA" id="ARBA00023136"/>
    </source>
</evidence>
<dbReference type="GO" id="GO:0015171">
    <property type="term" value="F:amino acid transmembrane transporter activity"/>
    <property type="evidence" value="ECO:0007669"/>
    <property type="project" value="TreeGrafter"/>
</dbReference>
<organism evidence="7 8">
    <name type="scientific">Enterovibrio coralii</name>
    <dbReference type="NCBI Taxonomy" id="294935"/>
    <lineage>
        <taxon>Bacteria</taxon>
        <taxon>Pseudomonadati</taxon>
        <taxon>Pseudomonadota</taxon>
        <taxon>Gammaproteobacteria</taxon>
        <taxon>Vibrionales</taxon>
        <taxon>Vibrionaceae</taxon>
        <taxon>Enterovibrio</taxon>
    </lineage>
</organism>